<dbReference type="InterPro" id="IPR000531">
    <property type="entry name" value="Beta-barrel_TonB"/>
</dbReference>
<dbReference type="InterPro" id="IPR037066">
    <property type="entry name" value="Plug_dom_sf"/>
</dbReference>
<gene>
    <name evidence="13" type="ORF">ABS767_11140</name>
</gene>
<sequence>MLAIILATQAPAFAQDAPETSPAGPETQTSEPEGSSEIVVTGSRLRGAAPVGSTVIAVDREDIVAAGAISTDRLIQQIPQVLDLGVSENSRAQGGGSGNITYGNTINLRGIGPYATLILVDGHRAVNNSRAFEPSVIPTLGLERVEVVADGASAIYGSDAIAGVVNLIPRRRLDGVEATARGGWGADFNEYQFGIAAGKVWDRGQVMLAYEHSYRSNLSGDDRPFFRSDQRDFGGNDYRVTRCAPGTLRAGGVSYALPAQLTPANVGSLVPGTVNRCDDLVGQDLFPQQTYNSVNGTATFELTDWLTVFADGFYSKREYERLPAYFSSTLTVPQTNAFFVRPAGFTGTSYTIDYNFRNDLPQDVSRGFAENWQITPGVRVKLPGDWELEGLFTYGRGNDQSDQVRGLNAGALNAALASSNPATAFDPYGLGRTSDATLLAISNFLTLSPTLNDFNGYEARLNGSIVDLPGGSVKLATGYEGQEIETRLGSARGAAGTPVTFRRFTRRVDSAYAELLVPVFGTANAIGGFERLEINAAVRYDKYSDVGDTTNPKFGVNWSPVRGLVLRGSYGTSFRAPLISQIYGNSNNLFGQTYQNPAGGAPLTGFAYSGPNTNLAPEEATTWSVGGDWDVTPNLRVSATYWDVKYINQVDSYLADLAILSRESEFAGTGIILRGTEARDRVLELLAQGVTLARGTFPGGNPNNVTLFVDGRNNNLGQSTTRGMDFVVNWRLPTDTLGTFSFNASGAYLFHYETAVSPAGTPRSRLNTIYNPLKFKARGSVVWDYDPMRVQLTATHVGGYTNTAINPNQSVKSYTPIDLAMTWNLGKMGAPSVLGGFELGLEVRNLFDLQPPYVNVAPGLNGGGGYDPSAANPIGRVLAASLRFRM</sequence>
<evidence type="ECO:0000256" key="5">
    <source>
        <dbReference type="ARBA" id="ARBA00023077"/>
    </source>
</evidence>
<keyword evidence="13" id="KW-0675">Receptor</keyword>
<protein>
    <submittedName>
        <fullName evidence="13">TonB-dependent receptor</fullName>
    </submittedName>
</protein>
<dbReference type="Pfam" id="PF00593">
    <property type="entry name" value="TonB_dep_Rec_b-barrel"/>
    <property type="match status" value="1"/>
</dbReference>
<dbReference type="InterPro" id="IPR039426">
    <property type="entry name" value="TonB-dep_rcpt-like"/>
</dbReference>
<feature type="region of interest" description="Disordered" evidence="10">
    <location>
        <begin position="13"/>
        <end position="37"/>
    </location>
</feature>
<dbReference type="Gene3D" id="2.170.130.10">
    <property type="entry name" value="TonB-dependent receptor, plug domain"/>
    <property type="match status" value="1"/>
</dbReference>
<dbReference type="PROSITE" id="PS52016">
    <property type="entry name" value="TONB_DEPENDENT_REC_3"/>
    <property type="match status" value="1"/>
</dbReference>
<evidence type="ECO:0000256" key="8">
    <source>
        <dbReference type="PROSITE-ProRule" id="PRU01360"/>
    </source>
</evidence>
<proteinExistence type="inferred from homology"/>
<comment type="subcellular location">
    <subcellularLocation>
        <location evidence="1 8">Cell outer membrane</location>
        <topology evidence="1 8">Multi-pass membrane protein</topology>
    </subcellularLocation>
</comment>
<feature type="domain" description="TonB-dependent receptor-like beta-barrel" evidence="11">
    <location>
        <begin position="344"/>
        <end position="846"/>
    </location>
</feature>
<evidence type="ECO:0000256" key="7">
    <source>
        <dbReference type="ARBA" id="ARBA00023237"/>
    </source>
</evidence>
<keyword evidence="14" id="KW-1185">Reference proteome</keyword>
<keyword evidence="3 8" id="KW-1134">Transmembrane beta strand</keyword>
<comment type="caution">
    <text evidence="13">The sequence shown here is derived from an EMBL/GenBank/DDBJ whole genome shotgun (WGS) entry which is preliminary data.</text>
</comment>
<dbReference type="EMBL" id="JBELQC010000001">
    <property type="protein sequence ID" value="MFL9841519.1"/>
    <property type="molecule type" value="Genomic_DNA"/>
</dbReference>
<dbReference type="PANTHER" id="PTHR47234">
    <property type="match status" value="1"/>
</dbReference>
<evidence type="ECO:0000256" key="3">
    <source>
        <dbReference type="ARBA" id="ARBA00022452"/>
    </source>
</evidence>
<evidence type="ECO:0000256" key="9">
    <source>
        <dbReference type="RuleBase" id="RU003357"/>
    </source>
</evidence>
<dbReference type="InterPro" id="IPR012910">
    <property type="entry name" value="Plug_dom"/>
</dbReference>
<evidence type="ECO:0000259" key="11">
    <source>
        <dbReference type="Pfam" id="PF00593"/>
    </source>
</evidence>
<name>A0ABW8YNB3_9SPHN</name>
<reference evidence="13 14" key="1">
    <citation type="submission" date="2024-06" db="EMBL/GenBank/DDBJ databases">
        <authorList>
            <person name="Kaempfer P."/>
            <person name="Viver T."/>
        </authorList>
    </citation>
    <scope>NUCLEOTIDE SEQUENCE [LARGE SCALE GENOMIC DNA]</scope>
    <source>
        <strain evidence="13 14">ST-64</strain>
    </source>
</reference>
<dbReference type="InterPro" id="IPR036942">
    <property type="entry name" value="Beta-barrel_TonB_sf"/>
</dbReference>
<keyword evidence="5 9" id="KW-0798">TonB box</keyword>
<organism evidence="13 14">
    <name type="scientific">Sphingomonas plantiphila</name>
    <dbReference type="NCBI Taxonomy" id="3163295"/>
    <lineage>
        <taxon>Bacteria</taxon>
        <taxon>Pseudomonadati</taxon>
        <taxon>Pseudomonadota</taxon>
        <taxon>Alphaproteobacteria</taxon>
        <taxon>Sphingomonadales</taxon>
        <taxon>Sphingomonadaceae</taxon>
        <taxon>Sphingomonas</taxon>
    </lineage>
</organism>
<evidence type="ECO:0000256" key="6">
    <source>
        <dbReference type="ARBA" id="ARBA00023136"/>
    </source>
</evidence>
<evidence type="ECO:0000313" key="14">
    <source>
        <dbReference type="Proteomes" id="UP001629244"/>
    </source>
</evidence>
<keyword evidence="2 8" id="KW-0813">Transport</keyword>
<dbReference type="PANTHER" id="PTHR47234:SF2">
    <property type="entry name" value="TONB-DEPENDENT RECEPTOR"/>
    <property type="match status" value="1"/>
</dbReference>
<evidence type="ECO:0000256" key="10">
    <source>
        <dbReference type="SAM" id="MobiDB-lite"/>
    </source>
</evidence>
<dbReference type="RefSeq" id="WP_408078416.1">
    <property type="nucleotide sequence ID" value="NZ_JBELQC010000001.1"/>
</dbReference>
<keyword evidence="6 8" id="KW-0472">Membrane</keyword>
<accession>A0ABW8YNB3</accession>
<evidence type="ECO:0000256" key="2">
    <source>
        <dbReference type="ARBA" id="ARBA00022448"/>
    </source>
</evidence>
<comment type="similarity">
    <text evidence="8 9">Belongs to the TonB-dependent receptor family.</text>
</comment>
<dbReference type="Proteomes" id="UP001629244">
    <property type="component" value="Unassembled WGS sequence"/>
</dbReference>
<evidence type="ECO:0000256" key="4">
    <source>
        <dbReference type="ARBA" id="ARBA00022692"/>
    </source>
</evidence>
<dbReference type="SUPFAM" id="SSF56935">
    <property type="entry name" value="Porins"/>
    <property type="match status" value="1"/>
</dbReference>
<evidence type="ECO:0000313" key="13">
    <source>
        <dbReference type="EMBL" id="MFL9841519.1"/>
    </source>
</evidence>
<feature type="domain" description="TonB-dependent receptor plug" evidence="12">
    <location>
        <begin position="53"/>
        <end position="164"/>
    </location>
</feature>
<dbReference type="Pfam" id="PF07715">
    <property type="entry name" value="Plug"/>
    <property type="match status" value="1"/>
</dbReference>
<keyword evidence="4 8" id="KW-0812">Transmembrane</keyword>
<keyword evidence="7 8" id="KW-0998">Cell outer membrane</keyword>
<evidence type="ECO:0000256" key="1">
    <source>
        <dbReference type="ARBA" id="ARBA00004571"/>
    </source>
</evidence>
<evidence type="ECO:0000259" key="12">
    <source>
        <dbReference type="Pfam" id="PF07715"/>
    </source>
</evidence>
<dbReference type="Gene3D" id="2.40.170.20">
    <property type="entry name" value="TonB-dependent receptor, beta-barrel domain"/>
    <property type="match status" value="1"/>
</dbReference>